<evidence type="ECO:0000259" key="1">
    <source>
        <dbReference type="Pfam" id="PF13649"/>
    </source>
</evidence>
<dbReference type="Pfam" id="PF13649">
    <property type="entry name" value="Methyltransf_25"/>
    <property type="match status" value="1"/>
</dbReference>
<proteinExistence type="predicted"/>
<dbReference type="RefSeq" id="WP_097527659.1">
    <property type="nucleotide sequence ID" value="NZ_LODU01000013.1"/>
</dbReference>
<dbReference type="InterPro" id="IPR041698">
    <property type="entry name" value="Methyltransf_25"/>
</dbReference>
<dbReference type="AlphaFoldDB" id="A0A2S3YR60"/>
<reference evidence="2 3" key="1">
    <citation type="journal article" date="2014" name="Syst. Appl. Microbiol.">
        <title>Microsymbionts of Phaseolus vulgaris in acid and alkaline soils of Mexico.</title>
        <authorList>
            <person name="Verastegui-Valdes M.M."/>
            <person name="Zhang Y.J."/>
            <person name="Rivera-Orduna F.N."/>
            <person name="Cheng H.P."/>
            <person name="Sui X.H."/>
            <person name="Wang E.T."/>
        </authorList>
    </citation>
    <scope>NUCLEOTIDE SEQUENCE [LARGE SCALE GENOMIC DNA]</scope>
    <source>
        <strain evidence="2 3">FG01</strain>
    </source>
</reference>
<feature type="domain" description="Methyltransferase" evidence="1">
    <location>
        <begin position="52"/>
        <end position="144"/>
    </location>
</feature>
<gene>
    <name evidence="2" type="ORF">ATY31_09305</name>
</gene>
<dbReference type="Gene3D" id="3.40.50.150">
    <property type="entry name" value="Vaccinia Virus protein VP39"/>
    <property type="match status" value="1"/>
</dbReference>
<dbReference type="SUPFAM" id="SSF53335">
    <property type="entry name" value="S-adenosyl-L-methionine-dependent methyltransferases"/>
    <property type="match status" value="1"/>
</dbReference>
<sequence>MNDPVEERDAYTAYGEIWSDIYDEYGEALNKSTQIERAVRFLAPFAENGTALELGVGNGHFALPLSQTGASVHGLDNSESMLASLLAKEGGQSITAHLGDMADFDLGTHYDLVYCVGNTFSLMLTVEQQLSCLKSTAKALKPNGCFVVDLSYPYTSDFTGEGSHRDQRTTVIHVDERRAMVRFARHDRNQQYFISLDFWITPSGSRTMPLKMRYVYPTELDLLARISELELLERHGDWQRRPFDNRSSRYMSVFRKHHASSNRIATSGE</sequence>
<dbReference type="EMBL" id="LODU01000013">
    <property type="protein sequence ID" value="POH34000.1"/>
    <property type="molecule type" value="Genomic_DNA"/>
</dbReference>
<protein>
    <recommendedName>
        <fullName evidence="1">Methyltransferase domain-containing protein</fullName>
    </recommendedName>
</protein>
<comment type="caution">
    <text evidence="2">The sequence shown here is derived from an EMBL/GenBank/DDBJ whole genome shotgun (WGS) entry which is preliminary data.</text>
</comment>
<dbReference type="InterPro" id="IPR029063">
    <property type="entry name" value="SAM-dependent_MTases_sf"/>
</dbReference>
<evidence type="ECO:0000313" key="2">
    <source>
        <dbReference type="EMBL" id="POH34000.1"/>
    </source>
</evidence>
<organism evidence="2 3">
    <name type="scientific">Sinorhizobium americanum</name>
    <dbReference type="NCBI Taxonomy" id="194963"/>
    <lineage>
        <taxon>Bacteria</taxon>
        <taxon>Pseudomonadati</taxon>
        <taxon>Pseudomonadota</taxon>
        <taxon>Alphaproteobacteria</taxon>
        <taxon>Hyphomicrobiales</taxon>
        <taxon>Rhizobiaceae</taxon>
        <taxon>Sinorhizobium/Ensifer group</taxon>
        <taxon>Sinorhizobium</taxon>
    </lineage>
</organism>
<accession>A0A2S3YR60</accession>
<dbReference type="Proteomes" id="UP000237511">
    <property type="component" value="Unassembled WGS sequence"/>
</dbReference>
<dbReference type="CDD" id="cd02440">
    <property type="entry name" value="AdoMet_MTases"/>
    <property type="match status" value="1"/>
</dbReference>
<evidence type="ECO:0000313" key="3">
    <source>
        <dbReference type="Proteomes" id="UP000237511"/>
    </source>
</evidence>
<name>A0A2S3YR60_9HYPH</name>